<dbReference type="InterPro" id="IPR029044">
    <property type="entry name" value="Nucleotide-diphossugar_trans"/>
</dbReference>
<evidence type="ECO:0000313" key="2">
    <source>
        <dbReference type="EMBL" id="MBE9078842.1"/>
    </source>
</evidence>
<dbReference type="PANTHER" id="PTHR48090:SF7">
    <property type="entry name" value="RFBJ PROTEIN"/>
    <property type="match status" value="1"/>
</dbReference>
<evidence type="ECO:0000259" key="1">
    <source>
        <dbReference type="Pfam" id="PF00535"/>
    </source>
</evidence>
<dbReference type="Proteomes" id="UP000636505">
    <property type="component" value="Unassembled WGS sequence"/>
</dbReference>
<dbReference type="Gene3D" id="3.90.550.10">
    <property type="entry name" value="Spore Coat Polysaccharide Biosynthesis Protein SpsA, Chain A"/>
    <property type="match status" value="1"/>
</dbReference>
<evidence type="ECO:0000313" key="3">
    <source>
        <dbReference type="Proteomes" id="UP000636505"/>
    </source>
</evidence>
<sequence length="277" mass="31155">MKLSVIVPVYNELHTLDSVLAEVARSLPQVAKEIIVVDDGSTDGTREWLAHTIQPATAEAELPSMALPSPPPAEFRPVVPTMPLSAGSSTVTEQRDRLPAPVIIRALFHPRNQGKGAALRTGFAAATGEVIVIQDADLEYTPQDWEPMWRLMAEGRADVVYGSRFYGNPHRVLYFHHFLGNKLITLLVNLLCNTMFTDIEVCYKMFRAEVLNGLALRCDGFGFEVEFTVKVSRSAHRWRLYESGVSYYGRTYDEGKKISWKDGFRALGYIIWFRLMG</sequence>
<dbReference type="EMBL" id="JADEXG010000041">
    <property type="protein sequence ID" value="MBE9078842.1"/>
    <property type="molecule type" value="Genomic_DNA"/>
</dbReference>
<keyword evidence="3" id="KW-1185">Reference proteome</keyword>
<dbReference type="CDD" id="cd04179">
    <property type="entry name" value="DPM_DPG-synthase_like"/>
    <property type="match status" value="1"/>
</dbReference>
<reference evidence="2" key="1">
    <citation type="submission" date="2020-10" db="EMBL/GenBank/DDBJ databases">
        <authorList>
            <person name="Castelo-Branco R."/>
            <person name="Eusebio N."/>
            <person name="Adriana R."/>
            <person name="Vieira A."/>
            <person name="Brugerolle De Fraissinette N."/>
            <person name="Rezende De Castro R."/>
            <person name="Schneider M.P."/>
            <person name="Vasconcelos V."/>
            <person name="Leao P.N."/>
        </authorList>
    </citation>
    <scope>NUCLEOTIDE SEQUENCE</scope>
    <source>
        <strain evidence="2">LEGE 07310</strain>
    </source>
</reference>
<dbReference type="Pfam" id="PF00535">
    <property type="entry name" value="Glycos_transf_2"/>
    <property type="match status" value="2"/>
</dbReference>
<dbReference type="RefSeq" id="WP_193909091.1">
    <property type="nucleotide sequence ID" value="NZ_JADEXG010000041.1"/>
</dbReference>
<feature type="domain" description="Glycosyltransferase 2-like" evidence="1">
    <location>
        <begin position="103"/>
        <end position="211"/>
    </location>
</feature>
<accession>A0A8J7A855</accession>
<gene>
    <name evidence="2" type="ORF">IQ241_16335</name>
</gene>
<dbReference type="InterPro" id="IPR050256">
    <property type="entry name" value="Glycosyltransferase_2"/>
</dbReference>
<organism evidence="2 3">
    <name type="scientific">Vasconcelosia minhoensis LEGE 07310</name>
    <dbReference type="NCBI Taxonomy" id="915328"/>
    <lineage>
        <taxon>Bacteria</taxon>
        <taxon>Bacillati</taxon>
        <taxon>Cyanobacteriota</taxon>
        <taxon>Cyanophyceae</taxon>
        <taxon>Nodosilineales</taxon>
        <taxon>Cymatolegaceae</taxon>
        <taxon>Vasconcelosia</taxon>
        <taxon>Vasconcelosia minhoensis</taxon>
    </lineage>
</organism>
<dbReference type="AlphaFoldDB" id="A0A8J7A855"/>
<dbReference type="InterPro" id="IPR001173">
    <property type="entry name" value="Glyco_trans_2-like"/>
</dbReference>
<proteinExistence type="predicted"/>
<name>A0A8J7A855_9CYAN</name>
<dbReference type="SUPFAM" id="SSF53448">
    <property type="entry name" value="Nucleotide-diphospho-sugar transferases"/>
    <property type="match status" value="1"/>
</dbReference>
<dbReference type="PANTHER" id="PTHR48090">
    <property type="entry name" value="UNDECAPRENYL-PHOSPHATE 4-DEOXY-4-FORMAMIDO-L-ARABINOSE TRANSFERASE-RELATED"/>
    <property type="match status" value="1"/>
</dbReference>
<feature type="domain" description="Glycosyltransferase 2-like" evidence="1">
    <location>
        <begin position="4"/>
        <end position="50"/>
    </location>
</feature>
<comment type="caution">
    <text evidence="2">The sequence shown here is derived from an EMBL/GenBank/DDBJ whole genome shotgun (WGS) entry which is preliminary data.</text>
</comment>
<protein>
    <submittedName>
        <fullName evidence="2">Glycosyltransferase family 2 protein</fullName>
    </submittedName>
</protein>